<comment type="similarity">
    <text evidence="1">Belongs to the manganese catalase family.</text>
</comment>
<dbReference type="InterPro" id="IPR009078">
    <property type="entry name" value="Ferritin-like_SF"/>
</dbReference>
<sequence>MWIYEKKLQYPVKISKCDPKLAKIIITQYGGPYC</sequence>
<dbReference type="InterPro" id="IPR007760">
    <property type="entry name" value="Mn_catalase"/>
</dbReference>
<dbReference type="Gene3D" id="1.20.1260.10">
    <property type="match status" value="1"/>
</dbReference>
<dbReference type="EMBL" id="LM995447">
    <property type="protein sequence ID" value="CDZ24852.1"/>
    <property type="molecule type" value="Genomic_DNA"/>
</dbReference>
<dbReference type="PATRIC" id="fig|29343.3.peg.1841"/>
<dbReference type="Proteomes" id="UP000032431">
    <property type="component" value="Chromosome I"/>
</dbReference>
<evidence type="ECO:0008006" key="4">
    <source>
        <dbReference type="Google" id="ProtNLM"/>
    </source>
</evidence>
<dbReference type="STRING" id="29343.CCDG5_1753"/>
<gene>
    <name evidence="2" type="ORF">CCDG5_1753</name>
</gene>
<reference evidence="3" key="1">
    <citation type="submission" date="2014-07" db="EMBL/GenBank/DDBJ databases">
        <authorList>
            <person name="Wibberg D."/>
        </authorList>
    </citation>
    <scope>NUCLEOTIDE SEQUENCE [LARGE SCALE GENOMIC DNA]</scope>
    <source>
        <strain evidence="3">DG5</strain>
    </source>
</reference>
<keyword evidence="3" id="KW-1185">Reference proteome</keyword>
<dbReference type="SUPFAM" id="SSF47240">
    <property type="entry name" value="Ferritin-like"/>
    <property type="match status" value="1"/>
</dbReference>
<evidence type="ECO:0000256" key="1">
    <source>
        <dbReference type="ARBA" id="ARBA00007644"/>
    </source>
</evidence>
<dbReference type="KEGG" id="ccel:CCDG5_1753"/>
<dbReference type="HOGENOM" id="CLU_215762_0_0_9"/>
<evidence type="ECO:0000313" key="3">
    <source>
        <dbReference type="Proteomes" id="UP000032431"/>
    </source>
</evidence>
<organism evidence="2 3">
    <name type="scientific">[Clostridium] cellulosi</name>
    <dbReference type="NCBI Taxonomy" id="29343"/>
    <lineage>
        <taxon>Bacteria</taxon>
        <taxon>Bacillati</taxon>
        <taxon>Bacillota</taxon>
        <taxon>Clostridia</taxon>
        <taxon>Eubacteriales</taxon>
        <taxon>Oscillospiraceae</taxon>
        <taxon>Oscillospiraceae incertae sedis</taxon>
    </lineage>
</organism>
<dbReference type="Pfam" id="PF05067">
    <property type="entry name" value="Mn_catalase"/>
    <property type="match status" value="1"/>
</dbReference>
<proteinExistence type="inferred from homology"/>
<protein>
    <recommendedName>
        <fullName evidence="4">Manganese containing catalase</fullName>
    </recommendedName>
</protein>
<dbReference type="InterPro" id="IPR012347">
    <property type="entry name" value="Ferritin-like"/>
</dbReference>
<dbReference type="AlphaFoldDB" id="A0A078KQV5"/>
<name>A0A078KQV5_9FIRM</name>
<dbReference type="OrthoDB" id="9800585at2"/>
<accession>A0A078KQV5</accession>
<evidence type="ECO:0000313" key="2">
    <source>
        <dbReference type="EMBL" id="CDZ24852.1"/>
    </source>
</evidence>